<accession>A0ABV0RRM9</accession>
<dbReference type="Proteomes" id="UP001434883">
    <property type="component" value="Unassembled WGS sequence"/>
</dbReference>
<gene>
    <name evidence="1" type="ORF">XENOCAPTIV_019791</name>
</gene>
<name>A0ABV0RRM9_9TELE</name>
<keyword evidence="2" id="KW-1185">Reference proteome</keyword>
<organism evidence="1 2">
    <name type="scientific">Xenoophorus captivus</name>
    <dbReference type="NCBI Taxonomy" id="1517983"/>
    <lineage>
        <taxon>Eukaryota</taxon>
        <taxon>Metazoa</taxon>
        <taxon>Chordata</taxon>
        <taxon>Craniata</taxon>
        <taxon>Vertebrata</taxon>
        <taxon>Euteleostomi</taxon>
        <taxon>Actinopterygii</taxon>
        <taxon>Neopterygii</taxon>
        <taxon>Teleostei</taxon>
        <taxon>Neoteleostei</taxon>
        <taxon>Acanthomorphata</taxon>
        <taxon>Ovalentaria</taxon>
        <taxon>Atherinomorphae</taxon>
        <taxon>Cyprinodontiformes</taxon>
        <taxon>Goodeidae</taxon>
        <taxon>Xenoophorus</taxon>
    </lineage>
</organism>
<proteinExistence type="predicted"/>
<comment type="caution">
    <text evidence="1">The sequence shown here is derived from an EMBL/GenBank/DDBJ whole genome shotgun (WGS) entry which is preliminary data.</text>
</comment>
<dbReference type="EMBL" id="JAHRIN010054634">
    <property type="protein sequence ID" value="MEQ2210811.1"/>
    <property type="molecule type" value="Genomic_DNA"/>
</dbReference>
<evidence type="ECO:0000313" key="2">
    <source>
        <dbReference type="Proteomes" id="UP001434883"/>
    </source>
</evidence>
<sequence length="109" mass="12106">MYASAEMKHRWVALNSCLDLALCAILVSLSLRCGCRVSLLYLITATTERCPGRAGEAFYFTKLILAKQEAHPEEMEVHMSLPQKTSDIQQAQRGNSAFSGNTKTLDNHC</sequence>
<evidence type="ECO:0000313" key="1">
    <source>
        <dbReference type="EMBL" id="MEQ2210811.1"/>
    </source>
</evidence>
<protein>
    <submittedName>
        <fullName evidence="1">Uncharacterized protein</fullName>
    </submittedName>
</protein>
<reference evidence="1 2" key="1">
    <citation type="submission" date="2021-06" db="EMBL/GenBank/DDBJ databases">
        <authorList>
            <person name="Palmer J.M."/>
        </authorList>
    </citation>
    <scope>NUCLEOTIDE SEQUENCE [LARGE SCALE GENOMIC DNA]</scope>
    <source>
        <strain evidence="1 2">XC_2019</strain>
        <tissue evidence="1">Muscle</tissue>
    </source>
</reference>